<evidence type="ECO:0000256" key="4">
    <source>
        <dbReference type="PROSITE-ProRule" id="PRU00409"/>
    </source>
</evidence>
<dbReference type="GO" id="GO:0016874">
    <property type="term" value="F:ligase activity"/>
    <property type="evidence" value="ECO:0007669"/>
    <property type="project" value="UniProtKB-KW"/>
</dbReference>
<dbReference type="PROSITE" id="PS50975">
    <property type="entry name" value="ATP_GRASP"/>
    <property type="match status" value="1"/>
</dbReference>
<dbReference type="PANTHER" id="PTHR43585:SF2">
    <property type="entry name" value="ATP-GRASP ENZYME FSQD"/>
    <property type="match status" value="1"/>
</dbReference>
<reference evidence="6 7" key="1">
    <citation type="submission" date="2017-09" db="EMBL/GenBank/DDBJ databases">
        <title>Bacterial strain isolated from the female urinary microbiota.</title>
        <authorList>
            <person name="Thomas-White K."/>
            <person name="Kumar N."/>
            <person name="Forster S."/>
            <person name="Putonti C."/>
            <person name="Lawley T."/>
            <person name="Wolfe A.J."/>
        </authorList>
    </citation>
    <scope>NUCLEOTIDE SEQUENCE [LARGE SCALE GENOMIC DNA]</scope>
    <source>
        <strain evidence="6 7">UMB1301</strain>
    </source>
</reference>
<dbReference type="Gene3D" id="3.30.470.20">
    <property type="entry name" value="ATP-grasp fold, B domain"/>
    <property type="match status" value="1"/>
</dbReference>
<dbReference type="EMBL" id="PNHK01000002">
    <property type="protein sequence ID" value="PMD05720.1"/>
    <property type="molecule type" value="Genomic_DNA"/>
</dbReference>
<sequence>MIFYSLTPRQEVIDAAHSVGAKIVPVANAEFLSSLESFDGETVEVHDPLDALSVVRALEPFVSATGEPGNALCVGLGDDTSQVAALVNSALGLAEGKCASFTSLEIMRDKHRLREALPEGSPINGLHWMIDHTTGTDSRLQQLFLQTQHGLVLKPKSGSGSRDVRSVVSEAELQDLAVDPGQYLVEQRFVGPEFSVETISWAGQHRPLVVTEKLTGGITGLVETGHHQPARISEESRDRLFDAARTVLDSANYQYGLSHIEFILEDGQPRLIEAHGRVGGDHIADLMEWSVGATAFDILFSAYQHQRLPNDEPRGEQSAVFFPDLSECPHTDEQWLTCVRQHEDVKDAGVMKAAGDRGPITCSADRHAYVILSGQNISRTVQSLQSQKVLP</sequence>
<keyword evidence="1" id="KW-0436">Ligase</keyword>
<dbReference type="Pfam" id="PF02655">
    <property type="entry name" value="ATP-grasp_3"/>
    <property type="match status" value="1"/>
</dbReference>
<evidence type="ECO:0000313" key="6">
    <source>
        <dbReference type="EMBL" id="PMD05720.1"/>
    </source>
</evidence>
<comment type="caution">
    <text evidence="6">The sequence shown here is derived from an EMBL/GenBank/DDBJ whole genome shotgun (WGS) entry which is preliminary data.</text>
</comment>
<dbReference type="OrthoDB" id="24041at2"/>
<dbReference type="SUPFAM" id="SSF56059">
    <property type="entry name" value="Glutathione synthetase ATP-binding domain-like"/>
    <property type="match status" value="1"/>
</dbReference>
<protein>
    <recommendedName>
        <fullName evidence="5">ATP-grasp domain-containing protein</fullName>
    </recommendedName>
</protein>
<dbReference type="InterPro" id="IPR011761">
    <property type="entry name" value="ATP-grasp"/>
</dbReference>
<evidence type="ECO:0000256" key="3">
    <source>
        <dbReference type="ARBA" id="ARBA00022840"/>
    </source>
</evidence>
<dbReference type="InterPro" id="IPR003806">
    <property type="entry name" value="ATP-grasp_PylC-type"/>
</dbReference>
<accession>A0A2N6VNJ4</accession>
<evidence type="ECO:0000259" key="5">
    <source>
        <dbReference type="PROSITE" id="PS50975"/>
    </source>
</evidence>
<dbReference type="Proteomes" id="UP000235598">
    <property type="component" value="Unassembled WGS sequence"/>
</dbReference>
<gene>
    <name evidence="6" type="ORF">CJ199_06880</name>
</gene>
<dbReference type="AlphaFoldDB" id="A0A2N6VNJ4"/>
<proteinExistence type="predicted"/>
<evidence type="ECO:0000313" key="7">
    <source>
        <dbReference type="Proteomes" id="UP000235598"/>
    </source>
</evidence>
<dbReference type="GO" id="GO:0046872">
    <property type="term" value="F:metal ion binding"/>
    <property type="evidence" value="ECO:0007669"/>
    <property type="project" value="InterPro"/>
</dbReference>
<name>A0A2N6VNJ4_9MICO</name>
<dbReference type="GO" id="GO:0005524">
    <property type="term" value="F:ATP binding"/>
    <property type="evidence" value="ECO:0007669"/>
    <property type="project" value="UniProtKB-UniRule"/>
</dbReference>
<evidence type="ECO:0000256" key="1">
    <source>
        <dbReference type="ARBA" id="ARBA00022598"/>
    </source>
</evidence>
<dbReference type="RefSeq" id="WP_102238738.1">
    <property type="nucleotide sequence ID" value="NZ_PNHK01000002.1"/>
</dbReference>
<keyword evidence="3 4" id="KW-0067">ATP-binding</keyword>
<feature type="domain" description="ATP-grasp" evidence="5">
    <location>
        <begin position="114"/>
        <end position="304"/>
    </location>
</feature>
<keyword evidence="2 4" id="KW-0547">Nucleotide-binding</keyword>
<dbReference type="PANTHER" id="PTHR43585">
    <property type="entry name" value="FUMIPYRROLE BIOSYNTHESIS PROTEIN C"/>
    <property type="match status" value="1"/>
</dbReference>
<dbReference type="InterPro" id="IPR052032">
    <property type="entry name" value="ATP-dep_AA_Ligase"/>
</dbReference>
<organism evidence="6 7">
    <name type="scientific">Brevibacterium paucivorans</name>
    <dbReference type="NCBI Taxonomy" id="170994"/>
    <lineage>
        <taxon>Bacteria</taxon>
        <taxon>Bacillati</taxon>
        <taxon>Actinomycetota</taxon>
        <taxon>Actinomycetes</taxon>
        <taxon>Micrococcales</taxon>
        <taxon>Brevibacteriaceae</taxon>
        <taxon>Brevibacterium</taxon>
    </lineage>
</organism>
<evidence type="ECO:0000256" key="2">
    <source>
        <dbReference type="ARBA" id="ARBA00022741"/>
    </source>
</evidence>